<dbReference type="AlphaFoldDB" id="A0AAW2I231"/>
<comment type="caution">
    <text evidence="2">The sequence shown here is derived from an EMBL/GenBank/DDBJ whole genome shotgun (WGS) entry which is preliminary data.</text>
</comment>
<evidence type="ECO:0000313" key="2">
    <source>
        <dbReference type="EMBL" id="KAL0275545.1"/>
    </source>
</evidence>
<accession>A0AAW2I231</accession>
<organism evidence="2">
    <name type="scientific">Menopon gallinae</name>
    <name type="common">poultry shaft louse</name>
    <dbReference type="NCBI Taxonomy" id="328185"/>
    <lineage>
        <taxon>Eukaryota</taxon>
        <taxon>Metazoa</taxon>
        <taxon>Ecdysozoa</taxon>
        <taxon>Arthropoda</taxon>
        <taxon>Hexapoda</taxon>
        <taxon>Insecta</taxon>
        <taxon>Pterygota</taxon>
        <taxon>Neoptera</taxon>
        <taxon>Paraneoptera</taxon>
        <taxon>Psocodea</taxon>
        <taxon>Troctomorpha</taxon>
        <taxon>Phthiraptera</taxon>
        <taxon>Amblycera</taxon>
        <taxon>Menoponidae</taxon>
        <taxon>Menopon</taxon>
    </lineage>
</organism>
<reference evidence="2" key="1">
    <citation type="journal article" date="2024" name="Gigascience">
        <title>Chromosome-level genome of the poultry shaft louse Menopon gallinae provides insight into the host-switching and adaptive evolution of parasitic lice.</title>
        <authorList>
            <person name="Xu Y."/>
            <person name="Ma L."/>
            <person name="Liu S."/>
            <person name="Liang Y."/>
            <person name="Liu Q."/>
            <person name="He Z."/>
            <person name="Tian L."/>
            <person name="Duan Y."/>
            <person name="Cai W."/>
            <person name="Li H."/>
            <person name="Song F."/>
        </authorList>
    </citation>
    <scope>NUCLEOTIDE SEQUENCE</scope>
    <source>
        <strain evidence="2">Cailab_2023a</strain>
    </source>
</reference>
<feature type="compositionally biased region" description="Polar residues" evidence="1">
    <location>
        <begin position="40"/>
        <end position="56"/>
    </location>
</feature>
<protein>
    <submittedName>
        <fullName evidence="2">Uncharacterized protein</fullName>
    </submittedName>
</protein>
<feature type="compositionally biased region" description="Polar residues" evidence="1">
    <location>
        <begin position="63"/>
        <end position="77"/>
    </location>
</feature>
<sequence length="110" mass="11359">MDDGVSSRSEDENSVGDADSYGSGGESPVVIETEDVKPTLNINGEVTAPSAASQPGISGGDGSSSNRSQGSFRQQLITIPFPMLSTNPGGNGIKTDRDDQEAADLSKNRK</sequence>
<name>A0AAW2I231_9NEOP</name>
<dbReference type="EMBL" id="JARGDH010000002">
    <property type="protein sequence ID" value="KAL0275545.1"/>
    <property type="molecule type" value="Genomic_DNA"/>
</dbReference>
<evidence type="ECO:0000256" key="1">
    <source>
        <dbReference type="SAM" id="MobiDB-lite"/>
    </source>
</evidence>
<feature type="region of interest" description="Disordered" evidence="1">
    <location>
        <begin position="1"/>
        <end position="110"/>
    </location>
</feature>
<proteinExistence type="predicted"/>
<gene>
    <name evidence="2" type="ORF">PYX00_003364</name>
</gene>